<evidence type="ECO:0000313" key="7">
    <source>
        <dbReference type="EMBL" id="MFG3818531.1"/>
    </source>
</evidence>
<evidence type="ECO:0000256" key="5">
    <source>
        <dbReference type="SAM" id="Phobius"/>
    </source>
</evidence>
<feature type="transmembrane region" description="Helical" evidence="5">
    <location>
        <begin position="32"/>
        <end position="60"/>
    </location>
</feature>
<dbReference type="Proteomes" id="UP001604335">
    <property type="component" value="Unassembled WGS sequence"/>
</dbReference>
<feature type="transmembrane region" description="Helical" evidence="5">
    <location>
        <begin position="252"/>
        <end position="270"/>
    </location>
</feature>
<evidence type="ECO:0000256" key="2">
    <source>
        <dbReference type="ARBA" id="ARBA00022692"/>
    </source>
</evidence>
<dbReference type="Pfam" id="PF12698">
    <property type="entry name" value="ABC2_membrane_3"/>
    <property type="match status" value="1"/>
</dbReference>
<keyword evidence="8" id="KW-1185">Reference proteome</keyword>
<evidence type="ECO:0000313" key="8">
    <source>
        <dbReference type="Proteomes" id="UP001604335"/>
    </source>
</evidence>
<dbReference type="InterPro" id="IPR013525">
    <property type="entry name" value="ABC2_TM"/>
</dbReference>
<gene>
    <name evidence="7" type="ORF">VPK24_12845</name>
</gene>
<organism evidence="7 8">
    <name type="scientific">Limnothrix redekei LRLZ20PSL1</name>
    <dbReference type="NCBI Taxonomy" id="3112953"/>
    <lineage>
        <taxon>Bacteria</taxon>
        <taxon>Bacillati</taxon>
        <taxon>Cyanobacteriota</taxon>
        <taxon>Cyanophyceae</taxon>
        <taxon>Pseudanabaenales</taxon>
        <taxon>Pseudanabaenaceae</taxon>
        <taxon>Limnothrix</taxon>
    </lineage>
</organism>
<keyword evidence="4 5" id="KW-0472">Membrane</keyword>
<accession>A0ABW7CBL3</accession>
<protein>
    <submittedName>
        <fullName evidence="7">ABC transporter permease</fullName>
    </submittedName>
</protein>
<comment type="subcellular location">
    <subcellularLocation>
        <location evidence="1">Membrane</location>
        <topology evidence="1">Multi-pass membrane protein</topology>
    </subcellularLocation>
</comment>
<evidence type="ECO:0000256" key="4">
    <source>
        <dbReference type="ARBA" id="ARBA00023136"/>
    </source>
</evidence>
<feature type="transmembrane region" description="Helical" evidence="5">
    <location>
        <begin position="129"/>
        <end position="153"/>
    </location>
</feature>
<dbReference type="PANTHER" id="PTHR43471">
    <property type="entry name" value="ABC TRANSPORTER PERMEASE"/>
    <property type="match status" value="1"/>
</dbReference>
<sequence length="278" mass="29800">MAVNLGHRLRVILANIVAIYQRELQSYFVSPLAYGVASIFWLIAGIFFVAVLLGPAGIIAQSAMRDMQGQQMGIPVPPIDVPYEFLKIYLGSLGSLSLFILPILSMSLYTEERKRGTIELLATSPITNWAVALGKLLGVLTFFASILAPILLLELIVLAASNPPISPWVAVSGHLGLLLMGGGVLSLGMFLSSLTASTVLAAMMTFALNLSLWIIDLLANAIGGDVGQAIGHLSLLKHYEAAVRGVPETGSVILFLSYILLGIFLTAQSVETFRFQRS</sequence>
<evidence type="ECO:0000256" key="1">
    <source>
        <dbReference type="ARBA" id="ARBA00004141"/>
    </source>
</evidence>
<dbReference type="EMBL" id="JAZAQF010000078">
    <property type="protein sequence ID" value="MFG3818531.1"/>
    <property type="molecule type" value="Genomic_DNA"/>
</dbReference>
<comment type="caution">
    <text evidence="7">The sequence shown here is derived from an EMBL/GenBank/DDBJ whole genome shotgun (WGS) entry which is preliminary data.</text>
</comment>
<reference evidence="8" key="1">
    <citation type="journal article" date="2024" name="Algal Res.">
        <title>Biochemical, toxicological and genomic investigation of a high-biomass producing Limnothrix strain isolated from Italian shallow drinking water reservoir.</title>
        <authorList>
            <person name="Simonazzi M."/>
            <person name="Shishido T.K."/>
            <person name="Delbaje E."/>
            <person name="Wahlsten M."/>
            <person name="Fewer D.P."/>
            <person name="Sivonen K."/>
            <person name="Pezzolesi L."/>
            <person name="Pistocchi R."/>
        </authorList>
    </citation>
    <scope>NUCLEOTIDE SEQUENCE [LARGE SCALE GENOMIC DNA]</scope>
    <source>
        <strain evidence="8">LRLZ20PSL1</strain>
    </source>
</reference>
<proteinExistence type="predicted"/>
<feature type="transmembrane region" description="Helical" evidence="5">
    <location>
        <begin position="194"/>
        <end position="215"/>
    </location>
</feature>
<name>A0ABW7CBL3_9CYAN</name>
<keyword evidence="2 5" id="KW-0812">Transmembrane</keyword>
<feature type="transmembrane region" description="Helical" evidence="5">
    <location>
        <begin position="88"/>
        <end position="109"/>
    </location>
</feature>
<feature type="transmembrane region" description="Helical" evidence="5">
    <location>
        <begin position="165"/>
        <end position="187"/>
    </location>
</feature>
<evidence type="ECO:0000259" key="6">
    <source>
        <dbReference type="Pfam" id="PF12698"/>
    </source>
</evidence>
<feature type="domain" description="ABC-2 type transporter transmembrane" evidence="6">
    <location>
        <begin position="85"/>
        <end position="214"/>
    </location>
</feature>
<evidence type="ECO:0000256" key="3">
    <source>
        <dbReference type="ARBA" id="ARBA00022989"/>
    </source>
</evidence>
<keyword evidence="3 5" id="KW-1133">Transmembrane helix</keyword>